<protein>
    <submittedName>
        <fullName evidence="2">Uncharacterized protein</fullName>
    </submittedName>
</protein>
<sequence>MKNLLFKLLSIQYNIFSNSKQTKNVQNKKQKDNEKDLSIVNFIQHIELLPKIIHHLFSKEINNYPKQSCCRRKTKIIDENNLLSYRNKQKNYNISYSDNHTHDTETAHFNHSQMHKQLSENQFYSNDHQNSILIHTNNDNLSSSKSKNDNYLSGICQVEEASQSKIKTIENRNNSMTPTQQKSLPVDTESDIKQLYNEMDIRELVNTVRTEMSALIDADRNPSKEQMEITTPKNRNLNSRKTVKNKSKIKKSSKRKTSTSRKSSLNSKTTSKSNSKSKSSSKTRKQKVDKVIKNNTSTVNTTEQCNNCCCNFLHYSLRQVMRDAEQMKQFALNNAMIGIDPLKLKSSNKNSYPAICIPMYNCENIRDQRFPIGPTFTTISKDEEIDENNQNKSEIVIQDINTQRGKIQIKLDPQSFGLAPFFSHQYETFIKGPSNSIFFTSYINKYHK</sequence>
<feature type="compositionally biased region" description="Basic and acidic residues" evidence="1">
    <location>
        <begin position="217"/>
        <end position="227"/>
    </location>
</feature>
<feature type="compositionally biased region" description="Polar residues" evidence="1">
    <location>
        <begin position="228"/>
        <end position="237"/>
    </location>
</feature>
<comment type="caution">
    <text evidence="2">The sequence shown here is derived from an EMBL/GenBank/DDBJ whole genome shotgun (WGS) entry which is preliminary data.</text>
</comment>
<proteinExistence type="predicted"/>
<keyword evidence="3" id="KW-1185">Reference proteome</keyword>
<evidence type="ECO:0000256" key="1">
    <source>
        <dbReference type="SAM" id="MobiDB-lite"/>
    </source>
</evidence>
<dbReference type="AlphaFoldDB" id="A0A813YD91"/>
<dbReference type="EMBL" id="CAJNOM010000038">
    <property type="protein sequence ID" value="CAF0882562.1"/>
    <property type="molecule type" value="Genomic_DNA"/>
</dbReference>
<reference evidence="2" key="1">
    <citation type="submission" date="2021-02" db="EMBL/GenBank/DDBJ databases">
        <authorList>
            <person name="Nowell W R."/>
        </authorList>
    </citation>
    <scope>NUCLEOTIDE SEQUENCE</scope>
</reference>
<accession>A0A813YD91</accession>
<gene>
    <name evidence="2" type="ORF">QVE165_LOCUS8493</name>
</gene>
<evidence type="ECO:0000313" key="2">
    <source>
        <dbReference type="EMBL" id="CAF0882562.1"/>
    </source>
</evidence>
<feature type="compositionally biased region" description="Basic residues" evidence="1">
    <location>
        <begin position="241"/>
        <end position="259"/>
    </location>
</feature>
<feature type="compositionally biased region" description="Low complexity" evidence="1">
    <location>
        <begin position="260"/>
        <end position="278"/>
    </location>
</feature>
<dbReference type="OrthoDB" id="9993103at2759"/>
<evidence type="ECO:0000313" key="3">
    <source>
        <dbReference type="Proteomes" id="UP000663832"/>
    </source>
</evidence>
<dbReference type="Proteomes" id="UP000663832">
    <property type="component" value="Unassembled WGS sequence"/>
</dbReference>
<organism evidence="2 3">
    <name type="scientific">Adineta steineri</name>
    <dbReference type="NCBI Taxonomy" id="433720"/>
    <lineage>
        <taxon>Eukaryota</taxon>
        <taxon>Metazoa</taxon>
        <taxon>Spiralia</taxon>
        <taxon>Gnathifera</taxon>
        <taxon>Rotifera</taxon>
        <taxon>Eurotatoria</taxon>
        <taxon>Bdelloidea</taxon>
        <taxon>Adinetida</taxon>
        <taxon>Adinetidae</taxon>
        <taxon>Adineta</taxon>
    </lineage>
</organism>
<feature type="region of interest" description="Disordered" evidence="1">
    <location>
        <begin position="216"/>
        <end position="294"/>
    </location>
</feature>
<name>A0A813YD91_9BILA</name>